<evidence type="ECO:0000313" key="7">
    <source>
        <dbReference type="EMBL" id="PAJ69470.1"/>
    </source>
</evidence>
<feature type="transmembrane region" description="Helical" evidence="4">
    <location>
        <begin position="150"/>
        <end position="171"/>
    </location>
</feature>
<evidence type="ECO:0000313" key="8">
    <source>
        <dbReference type="Proteomes" id="UP000215771"/>
    </source>
</evidence>
<feature type="transmembrane region" description="Helical" evidence="4">
    <location>
        <begin position="119"/>
        <end position="138"/>
    </location>
</feature>
<keyword evidence="1" id="KW-0808">Transferase</keyword>
<evidence type="ECO:0000256" key="3">
    <source>
        <dbReference type="ARBA" id="ARBA00023012"/>
    </source>
</evidence>
<dbReference type="EMBL" id="NQMQ01000014">
    <property type="protein sequence ID" value="PAJ69470.1"/>
    <property type="molecule type" value="Genomic_DNA"/>
</dbReference>
<keyword evidence="7" id="KW-0067">ATP-binding</keyword>
<dbReference type="Pfam" id="PF04024">
    <property type="entry name" value="PspC"/>
    <property type="match status" value="1"/>
</dbReference>
<organism evidence="7 8">
    <name type="scientific">Corynebacterium hadale</name>
    <dbReference type="NCBI Taxonomy" id="2026255"/>
    <lineage>
        <taxon>Bacteria</taxon>
        <taxon>Bacillati</taxon>
        <taxon>Actinomycetota</taxon>
        <taxon>Actinomycetes</taxon>
        <taxon>Mycobacteriales</taxon>
        <taxon>Corynebacteriaceae</taxon>
        <taxon>Corynebacterium</taxon>
    </lineage>
</organism>
<dbReference type="InterPro" id="IPR007168">
    <property type="entry name" value="Phageshock_PspC_N"/>
</dbReference>
<dbReference type="CDD" id="cd16917">
    <property type="entry name" value="HATPase_UhpB-NarQ-NarX-like"/>
    <property type="match status" value="1"/>
</dbReference>
<dbReference type="Gene3D" id="3.30.565.10">
    <property type="entry name" value="Histidine kinase-like ATPase, C-terminal domain"/>
    <property type="match status" value="1"/>
</dbReference>
<feature type="transmembrane region" description="Helical" evidence="4">
    <location>
        <begin position="177"/>
        <end position="200"/>
    </location>
</feature>
<sequence length="398" mass="41922">MAKSTPYAAQPPALYSRFTRSRRNLMVAGIASGLARYLGVDERWVRLFFIVGAFVGGAGALAYAALWMTTPLEPKTTDAEPAVTPEIVGHQSWTRVVNLVLVAVAVAGALVSLKVSSGFGSSVVLVLGLFTVGAVLALQAYDREMGTTANVIALSVGALLVMGGVFAIAMLGERAGITGVVVSVLVTVCGVAVLVIPLLMRLTSSLLAEREAKAVADQRAEIAARLHDSVLQTLALIQKQAEHPEEVARLARGQERELRAWLFDAPEHPSTTPASLFQALNRAAGEVEDTFGVVIRPVTVGEDPALTEDNEPVALAAREAMVNAAKHSGAEAIDVYAENLAGQLAVFVRDRGAGFDQDAIPEDRHGVRDSIIGRMERAGGTARITSAPGEGTEVELTL</sequence>
<keyword evidence="4" id="KW-0812">Transmembrane</keyword>
<comment type="caution">
    <text evidence="7">The sequence shown here is derived from an EMBL/GenBank/DDBJ whole genome shotgun (WGS) entry which is preliminary data.</text>
</comment>
<keyword evidence="4" id="KW-1133">Transmembrane helix</keyword>
<dbReference type="Pfam" id="PF02518">
    <property type="entry name" value="HATPase_c"/>
    <property type="match status" value="1"/>
</dbReference>
<keyword evidence="4" id="KW-0472">Membrane</keyword>
<dbReference type="InterPro" id="IPR003594">
    <property type="entry name" value="HATPase_dom"/>
</dbReference>
<dbReference type="Proteomes" id="UP000215771">
    <property type="component" value="Unassembled WGS sequence"/>
</dbReference>
<keyword evidence="2" id="KW-0418">Kinase</keyword>
<dbReference type="GO" id="GO:0000160">
    <property type="term" value="P:phosphorelay signal transduction system"/>
    <property type="evidence" value="ECO:0007669"/>
    <property type="project" value="UniProtKB-KW"/>
</dbReference>
<dbReference type="PANTHER" id="PTHR24421:SF61">
    <property type="entry name" value="OXYGEN SENSOR HISTIDINE KINASE NREB"/>
    <property type="match status" value="1"/>
</dbReference>
<dbReference type="SUPFAM" id="SSF55874">
    <property type="entry name" value="ATPase domain of HSP90 chaperone/DNA topoisomerase II/histidine kinase"/>
    <property type="match status" value="1"/>
</dbReference>
<feature type="domain" description="Histidine kinase/HSP90-like ATPase" evidence="5">
    <location>
        <begin position="309"/>
        <end position="398"/>
    </location>
</feature>
<evidence type="ECO:0000256" key="4">
    <source>
        <dbReference type="SAM" id="Phobius"/>
    </source>
</evidence>
<feature type="domain" description="Phage shock protein PspC N-terminal" evidence="6">
    <location>
        <begin position="17"/>
        <end position="72"/>
    </location>
</feature>
<dbReference type="RefSeq" id="WP_095277769.1">
    <property type="nucleotide sequence ID" value="NZ_CP047655.1"/>
</dbReference>
<name>A0A269PEK6_9CORY</name>
<protein>
    <submittedName>
        <fullName evidence="7">ATP-binding protein</fullName>
    </submittedName>
</protein>
<evidence type="ECO:0000256" key="1">
    <source>
        <dbReference type="ARBA" id="ARBA00022679"/>
    </source>
</evidence>
<proteinExistence type="predicted"/>
<gene>
    <name evidence="7" type="ORF">CIG21_07805</name>
</gene>
<accession>A0A269PEK6</accession>
<feature type="transmembrane region" description="Helical" evidence="4">
    <location>
        <begin position="44"/>
        <end position="66"/>
    </location>
</feature>
<evidence type="ECO:0000256" key="2">
    <source>
        <dbReference type="ARBA" id="ARBA00022777"/>
    </source>
</evidence>
<evidence type="ECO:0000259" key="6">
    <source>
        <dbReference type="Pfam" id="PF04024"/>
    </source>
</evidence>
<keyword evidence="3" id="KW-0902">Two-component regulatory system</keyword>
<feature type="transmembrane region" description="Helical" evidence="4">
    <location>
        <begin position="96"/>
        <end position="113"/>
    </location>
</feature>
<dbReference type="GO" id="GO:0016301">
    <property type="term" value="F:kinase activity"/>
    <property type="evidence" value="ECO:0007669"/>
    <property type="project" value="UniProtKB-KW"/>
</dbReference>
<dbReference type="GO" id="GO:0005524">
    <property type="term" value="F:ATP binding"/>
    <property type="evidence" value="ECO:0007669"/>
    <property type="project" value="UniProtKB-KW"/>
</dbReference>
<dbReference type="PANTHER" id="PTHR24421">
    <property type="entry name" value="NITRATE/NITRITE SENSOR PROTEIN NARX-RELATED"/>
    <property type="match status" value="1"/>
</dbReference>
<keyword evidence="7" id="KW-0547">Nucleotide-binding</keyword>
<dbReference type="InterPro" id="IPR036890">
    <property type="entry name" value="HATPase_C_sf"/>
</dbReference>
<evidence type="ECO:0000259" key="5">
    <source>
        <dbReference type="Pfam" id="PF02518"/>
    </source>
</evidence>
<reference evidence="7 8" key="1">
    <citation type="submission" date="2017-08" db="EMBL/GenBank/DDBJ databases">
        <authorList>
            <person name="de Groot N.N."/>
        </authorList>
    </citation>
    <scope>NUCLEOTIDE SEQUENCE [LARGE SCALE GENOMIC DNA]</scope>
    <source>
        <strain evidence="7 8">NBT06-6</strain>
    </source>
</reference>
<dbReference type="AlphaFoldDB" id="A0A269PEK6"/>
<dbReference type="InterPro" id="IPR050482">
    <property type="entry name" value="Sensor_HK_TwoCompSys"/>
</dbReference>